<feature type="compositionally biased region" description="Basic and acidic residues" evidence="1">
    <location>
        <begin position="393"/>
        <end position="410"/>
    </location>
</feature>
<sequence>MIGAQILNLTATLGPFGLAFPTSAAASQRLACDKLRGRPFVTSLHVHRVSAPLGRREAYEFRIQCGNAWSEWTQLGPSSLVWDAHVEEEANCPRPQSASGLLVSRGREGGGGVFGWGTDLYGFSLMCGGSSVGVDALDPGDDVEERLLQRCPAESFVSAIEVFRGFERSGAYDLYEFRLECSELVDQDEAVQQEPRQQGGYTRDAIPSRTQGASATDSEPEGRDRFNVGGRGRGGRRPTLVGQRGDEAAADNAAATGSAAAGMKQSSAAARSGSKADLSGGSGFSKQGGESASAGARRSGPGGEDDAGGPSSRGGRIGSDRTGGATGGGQRAKSPPDDMEALLEELLRQQRKTSGAAKKLDREQMAKIEEADISSIFGSVRESAQKSEQILRTRNVDLEEVHADAERNKAADTIADGVSEPSKSPEKVPEAAAEPQAEGAQEESTGTKSNSVDRIPPEAAHEDSSENVANEGPDKDTPLGASTLENAADHAAASFDPTRLGKTAQEDVGAAVEETAASGSTPPREDGATGPVLQASAQAVSHSSMPSPAEPAGVLEQRLDAVMRRVETLKQANAVAAQSVVTAAAAAAAAATRQPDLAAEEHAAAAAAAKAKAEAAKVTAEAATAAAAGANVEAAGSKLEAEVQVEAAEAQAATRTEGAEEKATEYTPDVADSSSNLGSSSTGKTPQGESKSSEADAPHPVPNALEAESTPSHARMEPDETEEEISIEDADE</sequence>
<feature type="compositionally biased region" description="Polar residues" evidence="1">
    <location>
        <begin position="535"/>
        <end position="546"/>
    </location>
</feature>
<feature type="compositionally biased region" description="Low complexity" evidence="1">
    <location>
        <begin position="288"/>
        <end position="299"/>
    </location>
</feature>
<feature type="compositionally biased region" description="Low complexity" evidence="1">
    <location>
        <begin position="622"/>
        <end position="656"/>
    </location>
</feature>
<accession>A0A7S4BG02</accession>
<organism evidence="2">
    <name type="scientific">Chrysotila carterae</name>
    <name type="common">Marine alga</name>
    <name type="synonym">Syracosphaera carterae</name>
    <dbReference type="NCBI Taxonomy" id="13221"/>
    <lineage>
        <taxon>Eukaryota</taxon>
        <taxon>Haptista</taxon>
        <taxon>Haptophyta</taxon>
        <taxon>Prymnesiophyceae</taxon>
        <taxon>Isochrysidales</taxon>
        <taxon>Isochrysidaceae</taxon>
        <taxon>Chrysotila</taxon>
    </lineage>
</organism>
<dbReference type="AlphaFoldDB" id="A0A7S4BG02"/>
<proteinExistence type="predicted"/>
<feature type="compositionally biased region" description="Low complexity" evidence="1">
    <location>
        <begin position="430"/>
        <end position="443"/>
    </location>
</feature>
<name>A0A7S4BG02_CHRCT</name>
<reference evidence="2" key="1">
    <citation type="submission" date="2021-01" db="EMBL/GenBank/DDBJ databases">
        <authorList>
            <person name="Corre E."/>
            <person name="Pelletier E."/>
            <person name="Niang G."/>
            <person name="Scheremetjew M."/>
            <person name="Finn R."/>
            <person name="Kale V."/>
            <person name="Holt S."/>
            <person name="Cochrane G."/>
            <person name="Meng A."/>
            <person name="Brown T."/>
            <person name="Cohen L."/>
        </authorList>
    </citation>
    <scope>NUCLEOTIDE SEQUENCE</scope>
    <source>
        <strain evidence="2">CCMP645</strain>
    </source>
</reference>
<protein>
    <submittedName>
        <fullName evidence="2">Uncharacterized protein</fullName>
    </submittedName>
</protein>
<feature type="region of interest" description="Disordered" evidence="1">
    <location>
        <begin position="190"/>
        <end position="253"/>
    </location>
</feature>
<feature type="region of interest" description="Disordered" evidence="1">
    <location>
        <begin position="393"/>
        <end position="553"/>
    </location>
</feature>
<evidence type="ECO:0000313" key="2">
    <source>
        <dbReference type="EMBL" id="CAE0763959.1"/>
    </source>
</evidence>
<feature type="region of interest" description="Disordered" evidence="1">
    <location>
        <begin position="622"/>
        <end position="732"/>
    </location>
</feature>
<feature type="compositionally biased region" description="Polar residues" evidence="1">
    <location>
        <begin position="208"/>
        <end position="217"/>
    </location>
</feature>
<feature type="region of interest" description="Disordered" evidence="1">
    <location>
        <begin position="265"/>
        <end position="340"/>
    </location>
</feature>
<evidence type="ECO:0000256" key="1">
    <source>
        <dbReference type="SAM" id="MobiDB-lite"/>
    </source>
</evidence>
<feature type="compositionally biased region" description="Basic and acidic residues" evidence="1">
    <location>
        <begin position="455"/>
        <end position="464"/>
    </location>
</feature>
<gene>
    <name evidence="2" type="ORF">PCAR00345_LOCUS16571</name>
</gene>
<feature type="compositionally biased region" description="Acidic residues" evidence="1">
    <location>
        <begin position="719"/>
        <end position="732"/>
    </location>
</feature>
<dbReference type="EMBL" id="HBIZ01026163">
    <property type="protein sequence ID" value="CAE0763959.1"/>
    <property type="molecule type" value="Transcribed_RNA"/>
</dbReference>